<gene>
    <name evidence="4" type="ORF">B7P43_G09376</name>
</gene>
<accession>A0A2J7QJ36</accession>
<keyword evidence="5" id="KW-1185">Reference proteome</keyword>
<dbReference type="OrthoDB" id="445995at2759"/>
<feature type="compositionally biased region" description="Polar residues" evidence="1">
    <location>
        <begin position="200"/>
        <end position="215"/>
    </location>
</feature>
<feature type="domain" description="PDZ" evidence="3">
    <location>
        <begin position="13"/>
        <end position="68"/>
    </location>
</feature>
<dbReference type="AlphaFoldDB" id="A0A2J7QJ36"/>
<dbReference type="SUPFAM" id="SSF50156">
    <property type="entry name" value="PDZ domain-like"/>
    <property type="match status" value="1"/>
</dbReference>
<dbReference type="PROSITE" id="PS50106">
    <property type="entry name" value="PDZ"/>
    <property type="match status" value="1"/>
</dbReference>
<organism evidence="4 5">
    <name type="scientific">Cryptotermes secundus</name>
    <dbReference type="NCBI Taxonomy" id="105785"/>
    <lineage>
        <taxon>Eukaryota</taxon>
        <taxon>Metazoa</taxon>
        <taxon>Ecdysozoa</taxon>
        <taxon>Arthropoda</taxon>
        <taxon>Hexapoda</taxon>
        <taxon>Insecta</taxon>
        <taxon>Pterygota</taxon>
        <taxon>Neoptera</taxon>
        <taxon>Polyneoptera</taxon>
        <taxon>Dictyoptera</taxon>
        <taxon>Blattodea</taxon>
        <taxon>Blattoidea</taxon>
        <taxon>Termitoidae</taxon>
        <taxon>Kalotermitidae</taxon>
        <taxon>Cryptotermitinae</taxon>
        <taxon>Cryptotermes</taxon>
    </lineage>
</organism>
<dbReference type="InterPro" id="IPR001478">
    <property type="entry name" value="PDZ"/>
</dbReference>
<protein>
    <recommendedName>
        <fullName evidence="3">PDZ domain-containing protein</fullName>
    </recommendedName>
</protein>
<feature type="chain" id="PRO_5014405521" description="PDZ domain-containing protein" evidence="2">
    <location>
        <begin position="24"/>
        <end position="434"/>
    </location>
</feature>
<evidence type="ECO:0000259" key="3">
    <source>
        <dbReference type="PROSITE" id="PS50106"/>
    </source>
</evidence>
<dbReference type="InParanoid" id="A0A2J7QJ36"/>
<evidence type="ECO:0000256" key="1">
    <source>
        <dbReference type="SAM" id="MobiDB-lite"/>
    </source>
</evidence>
<feature type="compositionally biased region" description="Polar residues" evidence="1">
    <location>
        <begin position="258"/>
        <end position="268"/>
    </location>
</feature>
<feature type="compositionally biased region" description="Low complexity" evidence="1">
    <location>
        <begin position="412"/>
        <end position="434"/>
    </location>
</feature>
<dbReference type="InterPro" id="IPR036034">
    <property type="entry name" value="PDZ_sf"/>
</dbReference>
<feature type="region of interest" description="Disordered" evidence="1">
    <location>
        <begin position="339"/>
        <end position="372"/>
    </location>
</feature>
<feature type="compositionally biased region" description="Acidic residues" evidence="1">
    <location>
        <begin position="345"/>
        <end position="363"/>
    </location>
</feature>
<dbReference type="EMBL" id="NEVH01013560">
    <property type="protein sequence ID" value="PNF28605.1"/>
    <property type="molecule type" value="Genomic_DNA"/>
</dbReference>
<feature type="region of interest" description="Disordered" evidence="1">
    <location>
        <begin position="195"/>
        <end position="215"/>
    </location>
</feature>
<evidence type="ECO:0000256" key="2">
    <source>
        <dbReference type="SAM" id="SignalP"/>
    </source>
</evidence>
<name>A0A2J7QJ36_9NEOP</name>
<dbReference type="STRING" id="105785.A0A2J7QJ36"/>
<feature type="signal peptide" evidence="2">
    <location>
        <begin position="1"/>
        <end position="23"/>
    </location>
</feature>
<comment type="caution">
    <text evidence="4">The sequence shown here is derived from an EMBL/GenBank/DDBJ whole genome shotgun (WGS) entry which is preliminary data.</text>
</comment>
<reference evidence="4 5" key="1">
    <citation type="submission" date="2017-12" db="EMBL/GenBank/DDBJ databases">
        <title>Hemimetabolous genomes reveal molecular basis of termite eusociality.</title>
        <authorList>
            <person name="Harrison M.C."/>
            <person name="Jongepier E."/>
            <person name="Robertson H.M."/>
            <person name="Arning N."/>
            <person name="Bitard-Feildel T."/>
            <person name="Chao H."/>
            <person name="Childers C.P."/>
            <person name="Dinh H."/>
            <person name="Doddapaneni H."/>
            <person name="Dugan S."/>
            <person name="Gowin J."/>
            <person name="Greiner C."/>
            <person name="Han Y."/>
            <person name="Hu H."/>
            <person name="Hughes D.S.T."/>
            <person name="Huylmans A.-K."/>
            <person name="Kemena C."/>
            <person name="Kremer L.P.M."/>
            <person name="Lee S.L."/>
            <person name="Lopez-Ezquerra A."/>
            <person name="Mallet L."/>
            <person name="Monroy-Kuhn J.M."/>
            <person name="Moser A."/>
            <person name="Murali S.C."/>
            <person name="Muzny D.M."/>
            <person name="Otani S."/>
            <person name="Piulachs M.-D."/>
            <person name="Poelchau M."/>
            <person name="Qu J."/>
            <person name="Schaub F."/>
            <person name="Wada-Katsumata A."/>
            <person name="Worley K.C."/>
            <person name="Xie Q."/>
            <person name="Ylla G."/>
            <person name="Poulsen M."/>
            <person name="Gibbs R.A."/>
            <person name="Schal C."/>
            <person name="Richards S."/>
            <person name="Belles X."/>
            <person name="Korb J."/>
            <person name="Bornberg-Bauer E."/>
        </authorList>
    </citation>
    <scope>NUCLEOTIDE SEQUENCE [LARGE SCALE GENOMIC DNA]</scope>
    <source>
        <tissue evidence="4">Whole body</tissue>
    </source>
</reference>
<feature type="compositionally biased region" description="Polar residues" evidence="1">
    <location>
        <begin position="400"/>
        <end position="411"/>
    </location>
</feature>
<dbReference type="Proteomes" id="UP000235965">
    <property type="component" value="Unassembled WGS sequence"/>
</dbReference>
<proteinExistence type="predicted"/>
<evidence type="ECO:0000313" key="5">
    <source>
        <dbReference type="Proteomes" id="UP000235965"/>
    </source>
</evidence>
<feature type="region of interest" description="Disordered" evidence="1">
    <location>
        <begin position="253"/>
        <end position="297"/>
    </location>
</feature>
<feature type="region of interest" description="Disordered" evidence="1">
    <location>
        <begin position="390"/>
        <end position="434"/>
    </location>
</feature>
<feature type="compositionally biased region" description="Basic and acidic residues" evidence="1">
    <location>
        <begin position="269"/>
        <end position="291"/>
    </location>
</feature>
<sequence>MNKPCVSPNLASLLLQVLPSTLASQYFVPGDIVLGIQGHSARDLLHMEAVDLVRQPVKSLELLVQKAEHTPASIWGPEPVLKRPAEWLRQSLSPATNAYPKFKVGYRPTSVQNNHFDAVSHSGLQQQPSVRAAYTPTALDSRLTRNGFETPGKIPQTRHQASSAIRQVASDFNQAFTTDISHYCDNTQYLNSKIPKGKHNLQTPRGSYEMSSDTPEQTNHMYGYQLQERFQYTNKSVRSTHPQMAQNVHLKQEHIQNDPDNPNRNVAENTKEQRSRDAGECKVRPVTERPRISATSDILKRPISPEFTTFPNSKSNSLLKLVLSKSLLNYSPQDFEKMKASVAETSDESEGAEDSDTEEDEDVGSTSCDSSLATSGSAIFERYWVAENEEGELSDDSELRQYTSPRSLGRNSSATSASSLFSDSTTSTSDNYTG</sequence>
<dbReference type="Gene3D" id="2.30.42.10">
    <property type="match status" value="1"/>
</dbReference>
<keyword evidence="2" id="KW-0732">Signal</keyword>
<evidence type="ECO:0000313" key="4">
    <source>
        <dbReference type="EMBL" id="PNF28605.1"/>
    </source>
</evidence>